<dbReference type="PIRSF" id="PIRSF000350">
    <property type="entry name" value="Mercury_reductase_MerA"/>
    <property type="match status" value="1"/>
</dbReference>
<evidence type="ECO:0000256" key="12">
    <source>
        <dbReference type="RuleBase" id="RU003691"/>
    </source>
</evidence>
<dbReference type="EC" id="1.8.1.7" evidence="15"/>
<dbReference type="Pfam" id="PF02852">
    <property type="entry name" value="Pyr_redox_dim"/>
    <property type="match status" value="1"/>
</dbReference>
<keyword evidence="6 12" id="KW-0560">Oxidoreductase</keyword>
<sequence length="442" mass="47670">MDYDFFVIGGGSGGIRAARTAAQLGARVAVAEQGPLGGTCVNVGCVPKKLFVYAAEFSKAFAHAGDFGWQLTSPQFDWSTLIGNKNTAIERLNGIYRQLLEKANVSLYETRARVTGAHEISLDDGQRISARHIVVATGGQPTRPPIPGAEHGIVSDDAFYLEQLPQRVVIVGGGYIGVEFAGIFHGLGVETVLMHRGDMILRGFDDDSRQFLAEQLQAQGIDLRFNTGISAIEKHDRLHIKTDNGDTEVADCVLFATGRKPNTEYLGLAELGVELTASGAILVDQQYSTAVDSIHAVGDVIDRVMLTPMALAEGTTVAQRLFGDGGAQPDYEQVPTCVFAQPSMASIGLNERQAQEQDMTVEVYRHQFRPLQYSLVETPLRCLVKLVVEKDSQRVVGAFMVGPDAGEIMQGLAIAMRAGATKQDFDATLGIHPTSAEEFVSL</sequence>
<dbReference type="AlphaFoldDB" id="A0AAE3L1L7"/>
<evidence type="ECO:0000256" key="4">
    <source>
        <dbReference type="ARBA" id="ARBA00022827"/>
    </source>
</evidence>
<dbReference type="Gene3D" id="3.30.390.30">
    <property type="match status" value="1"/>
</dbReference>
<dbReference type="PRINTS" id="PR00368">
    <property type="entry name" value="FADPNR"/>
</dbReference>
<keyword evidence="16" id="KW-1185">Reference proteome</keyword>
<organism evidence="15 16">
    <name type="scientific">Methylohalomonas lacus</name>
    <dbReference type="NCBI Taxonomy" id="398773"/>
    <lineage>
        <taxon>Bacteria</taxon>
        <taxon>Pseudomonadati</taxon>
        <taxon>Pseudomonadota</taxon>
        <taxon>Gammaproteobacteria</taxon>
        <taxon>Methylohalomonadales</taxon>
        <taxon>Methylohalomonadaceae</taxon>
        <taxon>Methylohalomonas</taxon>
    </lineage>
</organism>
<dbReference type="InterPro" id="IPR036188">
    <property type="entry name" value="FAD/NAD-bd_sf"/>
</dbReference>
<dbReference type="Pfam" id="PF07992">
    <property type="entry name" value="Pyr_redox_2"/>
    <property type="match status" value="1"/>
</dbReference>
<accession>A0AAE3L1L7</accession>
<dbReference type="NCBIfam" id="NF004776">
    <property type="entry name" value="PRK06116.1"/>
    <property type="match status" value="1"/>
</dbReference>
<feature type="domain" description="FAD/NAD(P)-binding" evidence="14">
    <location>
        <begin position="3"/>
        <end position="314"/>
    </location>
</feature>
<dbReference type="Gene3D" id="3.50.50.60">
    <property type="entry name" value="FAD/NAD(P)-binding domain"/>
    <property type="match status" value="2"/>
</dbReference>
<dbReference type="GO" id="GO:0004362">
    <property type="term" value="F:glutathione-disulfide reductase (NADPH) activity"/>
    <property type="evidence" value="ECO:0007669"/>
    <property type="project" value="UniProtKB-EC"/>
</dbReference>
<keyword evidence="4 10" id="KW-0274">FAD</keyword>
<gene>
    <name evidence="15" type="ORF">J2T55_001807</name>
</gene>
<dbReference type="InterPro" id="IPR012999">
    <property type="entry name" value="Pyr_OxRdtase_I_AS"/>
</dbReference>
<dbReference type="GO" id="GO:0006749">
    <property type="term" value="P:glutathione metabolic process"/>
    <property type="evidence" value="ECO:0007669"/>
    <property type="project" value="TreeGrafter"/>
</dbReference>
<comment type="subunit">
    <text evidence="2">Homodimer.</text>
</comment>
<feature type="disulfide bond" description="Redox-active" evidence="11">
    <location>
        <begin position="40"/>
        <end position="45"/>
    </location>
</feature>
<comment type="cofactor">
    <cofactor evidence="10">
        <name>FAD</name>
        <dbReference type="ChEBI" id="CHEBI:57692"/>
    </cofactor>
    <text evidence="10">Binds 1 FAD per subunit.</text>
</comment>
<dbReference type="InterPro" id="IPR004099">
    <property type="entry name" value="Pyr_nucl-diS_OxRdtase_dimer"/>
</dbReference>
<proteinExistence type="inferred from homology"/>
<dbReference type="InterPro" id="IPR046952">
    <property type="entry name" value="GSHR/TRXR-like"/>
</dbReference>
<name>A0AAE3L1L7_9GAMM</name>
<dbReference type="PRINTS" id="PR00411">
    <property type="entry name" value="PNDRDTASEI"/>
</dbReference>
<feature type="binding site" evidence="10">
    <location>
        <position position="258"/>
    </location>
    <ligand>
        <name>NAD(+)</name>
        <dbReference type="ChEBI" id="CHEBI:57540"/>
    </ligand>
</feature>
<dbReference type="InterPro" id="IPR016156">
    <property type="entry name" value="FAD/NAD-linked_Rdtase_dimer_sf"/>
</dbReference>
<feature type="active site" description="Proton acceptor" evidence="9">
    <location>
        <position position="432"/>
    </location>
</feature>
<dbReference type="GO" id="GO:0034599">
    <property type="term" value="P:cellular response to oxidative stress"/>
    <property type="evidence" value="ECO:0007669"/>
    <property type="project" value="TreeGrafter"/>
</dbReference>
<feature type="binding site" evidence="10">
    <location>
        <position position="49"/>
    </location>
    <ligand>
        <name>FAD</name>
        <dbReference type="ChEBI" id="CHEBI:57692"/>
    </ligand>
</feature>
<dbReference type="GO" id="GO:0045454">
    <property type="term" value="P:cell redox homeostasis"/>
    <property type="evidence" value="ECO:0007669"/>
    <property type="project" value="InterPro"/>
</dbReference>
<keyword evidence="5" id="KW-0521">NADP</keyword>
<dbReference type="InterPro" id="IPR023753">
    <property type="entry name" value="FAD/NAD-binding_dom"/>
</dbReference>
<comment type="caution">
    <text evidence="15">The sequence shown here is derived from an EMBL/GenBank/DDBJ whole genome shotgun (WGS) entry which is preliminary data.</text>
</comment>
<evidence type="ECO:0000256" key="5">
    <source>
        <dbReference type="ARBA" id="ARBA00022857"/>
    </source>
</evidence>
<dbReference type="GO" id="GO:0050660">
    <property type="term" value="F:flavin adenine dinucleotide binding"/>
    <property type="evidence" value="ECO:0007669"/>
    <property type="project" value="InterPro"/>
</dbReference>
<evidence type="ECO:0000259" key="13">
    <source>
        <dbReference type="Pfam" id="PF02852"/>
    </source>
</evidence>
<dbReference type="EMBL" id="JANUCT010000012">
    <property type="protein sequence ID" value="MCS3903775.1"/>
    <property type="molecule type" value="Genomic_DNA"/>
</dbReference>
<keyword evidence="8 12" id="KW-0676">Redox-active center</keyword>
<dbReference type="Proteomes" id="UP001204445">
    <property type="component" value="Unassembled WGS sequence"/>
</dbReference>
<keyword evidence="3 12" id="KW-0285">Flavoprotein</keyword>
<protein>
    <submittedName>
        <fullName evidence="15">Glutathione reductase (NADPH)</fullName>
        <ecNumber evidence="15">1.8.1.7</ecNumber>
    </submittedName>
</protein>
<reference evidence="15" key="1">
    <citation type="submission" date="2022-08" db="EMBL/GenBank/DDBJ databases">
        <title>Genomic Encyclopedia of Type Strains, Phase III (KMG-III): the genomes of soil and plant-associated and newly described type strains.</title>
        <authorList>
            <person name="Whitman W."/>
        </authorList>
    </citation>
    <scope>NUCLEOTIDE SEQUENCE</scope>
    <source>
        <strain evidence="15">HMT 1</strain>
    </source>
</reference>
<keyword evidence="7" id="KW-1015">Disulfide bond</keyword>
<evidence type="ECO:0000256" key="3">
    <source>
        <dbReference type="ARBA" id="ARBA00022630"/>
    </source>
</evidence>
<evidence type="ECO:0000256" key="11">
    <source>
        <dbReference type="PIRSR" id="PIRSR000350-4"/>
    </source>
</evidence>
<evidence type="ECO:0000256" key="1">
    <source>
        <dbReference type="ARBA" id="ARBA00007532"/>
    </source>
</evidence>
<evidence type="ECO:0000259" key="14">
    <source>
        <dbReference type="Pfam" id="PF07992"/>
    </source>
</evidence>
<evidence type="ECO:0000313" key="16">
    <source>
        <dbReference type="Proteomes" id="UP001204445"/>
    </source>
</evidence>
<dbReference type="SUPFAM" id="SSF55424">
    <property type="entry name" value="FAD/NAD-linked reductases, dimerisation (C-terminal) domain"/>
    <property type="match status" value="1"/>
</dbReference>
<feature type="binding site" evidence="10">
    <location>
        <position position="299"/>
    </location>
    <ligand>
        <name>FAD</name>
        <dbReference type="ChEBI" id="CHEBI:57692"/>
    </ligand>
</feature>
<evidence type="ECO:0000256" key="7">
    <source>
        <dbReference type="ARBA" id="ARBA00023157"/>
    </source>
</evidence>
<evidence type="ECO:0000256" key="2">
    <source>
        <dbReference type="ARBA" id="ARBA00011738"/>
    </source>
</evidence>
<feature type="binding site" evidence="10">
    <location>
        <begin position="172"/>
        <end position="179"/>
    </location>
    <ligand>
        <name>NAD(+)</name>
        <dbReference type="ChEBI" id="CHEBI:57540"/>
    </ligand>
</feature>
<comment type="similarity">
    <text evidence="1 12">Belongs to the class-I pyridine nucleotide-disulfide oxidoreductase family.</text>
</comment>
<evidence type="ECO:0000256" key="10">
    <source>
        <dbReference type="PIRSR" id="PIRSR000350-3"/>
    </source>
</evidence>
<feature type="domain" description="Pyridine nucleotide-disulphide oxidoreductase dimerisation" evidence="13">
    <location>
        <begin position="334"/>
        <end position="440"/>
    </location>
</feature>
<dbReference type="InterPro" id="IPR001100">
    <property type="entry name" value="Pyr_nuc-diS_OxRdtase"/>
</dbReference>
<evidence type="ECO:0000256" key="6">
    <source>
        <dbReference type="ARBA" id="ARBA00023002"/>
    </source>
</evidence>
<evidence type="ECO:0000313" key="15">
    <source>
        <dbReference type="EMBL" id="MCS3903775.1"/>
    </source>
</evidence>
<dbReference type="PROSITE" id="PS00076">
    <property type="entry name" value="PYRIDINE_REDOX_1"/>
    <property type="match status" value="1"/>
</dbReference>
<dbReference type="PANTHER" id="PTHR42737:SF2">
    <property type="entry name" value="GLUTATHIONE REDUCTASE"/>
    <property type="match status" value="1"/>
</dbReference>
<evidence type="ECO:0000256" key="9">
    <source>
        <dbReference type="PIRSR" id="PIRSR000350-2"/>
    </source>
</evidence>
<dbReference type="FunFam" id="3.50.50.60:FF:000051">
    <property type="entry name" value="Glutathione reductase"/>
    <property type="match status" value="1"/>
</dbReference>
<evidence type="ECO:0000256" key="8">
    <source>
        <dbReference type="ARBA" id="ARBA00023284"/>
    </source>
</evidence>
<dbReference type="RefSeq" id="WP_259055749.1">
    <property type="nucleotide sequence ID" value="NZ_JANUCT010000012.1"/>
</dbReference>
<keyword evidence="10" id="KW-0520">NAD</keyword>
<dbReference type="PANTHER" id="PTHR42737">
    <property type="entry name" value="GLUTATHIONE REDUCTASE"/>
    <property type="match status" value="1"/>
</dbReference>
<dbReference type="SUPFAM" id="SSF51905">
    <property type="entry name" value="FAD/NAD(P)-binding domain"/>
    <property type="match status" value="1"/>
</dbReference>
<keyword evidence="10" id="KW-0547">Nucleotide-binding</keyword>
<dbReference type="GO" id="GO:0005829">
    <property type="term" value="C:cytosol"/>
    <property type="evidence" value="ECO:0007669"/>
    <property type="project" value="TreeGrafter"/>
</dbReference>